<comment type="caution">
    <text evidence="1">The sequence shown here is derived from an EMBL/GenBank/DDBJ whole genome shotgun (WGS) entry which is preliminary data.</text>
</comment>
<evidence type="ECO:0000313" key="2">
    <source>
        <dbReference type="Proteomes" id="UP000762676"/>
    </source>
</evidence>
<dbReference type="GO" id="GO:0016853">
    <property type="term" value="F:isomerase activity"/>
    <property type="evidence" value="ECO:0007669"/>
    <property type="project" value="UniProtKB-KW"/>
</dbReference>
<dbReference type="Proteomes" id="UP000762676">
    <property type="component" value="Unassembled WGS sequence"/>
</dbReference>
<dbReference type="EMBL" id="BMAT01007413">
    <property type="protein sequence ID" value="GFR63614.1"/>
    <property type="molecule type" value="Genomic_DNA"/>
</dbReference>
<protein>
    <submittedName>
        <fullName evidence="1">Peptidylprolyl isomerase</fullName>
    </submittedName>
</protein>
<sequence>MADVFSGLDEEEISTRLKGALDLTQLRDPQGKGVEFELDEDHLNTKEEEPETSTVGAFDKNQVKSNICELSDHEDEEEEVDSDGEYLTEMQRLERRMKKLENSDITPTKDGGVLKKRKTLGVGSVIPEGSLVKSEISL</sequence>
<organism evidence="1 2">
    <name type="scientific">Elysia marginata</name>
    <dbReference type="NCBI Taxonomy" id="1093978"/>
    <lineage>
        <taxon>Eukaryota</taxon>
        <taxon>Metazoa</taxon>
        <taxon>Spiralia</taxon>
        <taxon>Lophotrochozoa</taxon>
        <taxon>Mollusca</taxon>
        <taxon>Gastropoda</taxon>
        <taxon>Heterobranchia</taxon>
        <taxon>Euthyneura</taxon>
        <taxon>Panpulmonata</taxon>
        <taxon>Sacoglossa</taxon>
        <taxon>Placobranchoidea</taxon>
        <taxon>Plakobranchidae</taxon>
        <taxon>Elysia</taxon>
    </lineage>
</organism>
<keyword evidence="1" id="KW-0413">Isomerase</keyword>
<keyword evidence="2" id="KW-1185">Reference proteome</keyword>
<proteinExistence type="predicted"/>
<dbReference type="AlphaFoldDB" id="A0AAV4ERK4"/>
<accession>A0AAV4ERK4</accession>
<name>A0AAV4ERK4_9GAST</name>
<reference evidence="1 2" key="1">
    <citation type="journal article" date="2021" name="Elife">
        <title>Chloroplast acquisition without the gene transfer in kleptoplastic sea slugs, Plakobranchus ocellatus.</title>
        <authorList>
            <person name="Maeda T."/>
            <person name="Takahashi S."/>
            <person name="Yoshida T."/>
            <person name="Shimamura S."/>
            <person name="Takaki Y."/>
            <person name="Nagai Y."/>
            <person name="Toyoda A."/>
            <person name="Suzuki Y."/>
            <person name="Arimoto A."/>
            <person name="Ishii H."/>
            <person name="Satoh N."/>
            <person name="Nishiyama T."/>
            <person name="Hasebe M."/>
            <person name="Maruyama T."/>
            <person name="Minagawa J."/>
            <person name="Obokata J."/>
            <person name="Shigenobu S."/>
        </authorList>
    </citation>
    <scope>NUCLEOTIDE SEQUENCE [LARGE SCALE GENOMIC DNA]</scope>
</reference>
<gene>
    <name evidence="1" type="ORF">ElyMa_003609500</name>
</gene>
<evidence type="ECO:0000313" key="1">
    <source>
        <dbReference type="EMBL" id="GFR63614.1"/>
    </source>
</evidence>